<dbReference type="SUPFAM" id="SSF53474">
    <property type="entry name" value="alpha/beta-Hydrolases"/>
    <property type="match status" value="1"/>
</dbReference>
<sequence length="75" mass="8237">MISYVVEADEQMNLEEVILDLEANREAIHIPKWAFAGHSTGDLLALQYAVLKQQSLTKCICGCSSASKAYASHPK</sequence>
<dbReference type="GO" id="GO:0016787">
    <property type="term" value="F:hydrolase activity"/>
    <property type="evidence" value="ECO:0007669"/>
    <property type="project" value="UniProtKB-KW"/>
</dbReference>
<dbReference type="Proteomes" id="UP001527052">
    <property type="component" value="Unassembled WGS sequence"/>
</dbReference>
<reference evidence="1 2" key="1">
    <citation type="submission" date="2022-05" db="EMBL/GenBank/DDBJ databases">
        <title>Genome Sequencing of Bee-Associated Microbes.</title>
        <authorList>
            <person name="Dunlap C."/>
        </authorList>
    </citation>
    <scope>NUCLEOTIDE SEQUENCE [LARGE SCALE GENOMIC DNA]</scope>
    <source>
        <strain evidence="1 2">NRRL BD-083</strain>
    </source>
</reference>
<proteinExistence type="predicted"/>
<keyword evidence="2" id="KW-1185">Reference proteome</keyword>
<dbReference type="Gene3D" id="3.40.50.1820">
    <property type="entry name" value="alpha/beta hydrolase"/>
    <property type="match status" value="1"/>
</dbReference>
<gene>
    <name evidence="1" type="ORF">M5W82_22195</name>
</gene>
<evidence type="ECO:0000313" key="2">
    <source>
        <dbReference type="Proteomes" id="UP001527052"/>
    </source>
</evidence>
<comment type="caution">
    <text evidence="1">The sequence shown here is derived from an EMBL/GenBank/DDBJ whole genome shotgun (WGS) entry which is preliminary data.</text>
</comment>
<name>A0ABT4EZE1_9BACI</name>
<dbReference type="EMBL" id="JAMDLZ010000048">
    <property type="protein sequence ID" value="MCY9549589.1"/>
    <property type="molecule type" value="Genomic_DNA"/>
</dbReference>
<dbReference type="InterPro" id="IPR029058">
    <property type="entry name" value="AB_hydrolase_fold"/>
</dbReference>
<accession>A0ABT4EZE1</accession>
<organism evidence="1 2">
    <name type="scientific">Lysinibacillus xylanilyticus</name>
    <dbReference type="NCBI Taxonomy" id="582475"/>
    <lineage>
        <taxon>Bacteria</taxon>
        <taxon>Bacillati</taxon>
        <taxon>Bacillota</taxon>
        <taxon>Bacilli</taxon>
        <taxon>Bacillales</taxon>
        <taxon>Bacillaceae</taxon>
        <taxon>Lysinibacillus</taxon>
    </lineage>
</organism>
<keyword evidence="1" id="KW-0378">Hydrolase</keyword>
<evidence type="ECO:0000313" key="1">
    <source>
        <dbReference type="EMBL" id="MCY9549589.1"/>
    </source>
</evidence>
<protein>
    <submittedName>
        <fullName evidence="1">Alpha/beta hydrolase</fullName>
    </submittedName>
</protein>
<dbReference type="RefSeq" id="WP_268639520.1">
    <property type="nucleotide sequence ID" value="NZ_JAMDLZ010000048.1"/>
</dbReference>